<comment type="similarity">
    <text evidence="3">Belongs to the YajC family.</text>
</comment>
<dbReference type="SMART" id="SM01323">
    <property type="entry name" value="YajC"/>
    <property type="match status" value="1"/>
</dbReference>
<keyword evidence="8 13" id="KW-0812">Transmembrane</keyword>
<organism evidence="14 15">
    <name type="scientific">Gimibacter soli</name>
    <dbReference type="NCBI Taxonomy" id="3024400"/>
    <lineage>
        <taxon>Bacteria</taxon>
        <taxon>Pseudomonadati</taxon>
        <taxon>Pseudomonadota</taxon>
        <taxon>Alphaproteobacteria</taxon>
        <taxon>Kordiimonadales</taxon>
        <taxon>Temperatibacteraceae</taxon>
        <taxon>Gimibacter</taxon>
    </lineage>
</organism>
<evidence type="ECO:0000256" key="11">
    <source>
        <dbReference type="ARBA" id="ARBA00023010"/>
    </source>
</evidence>
<evidence type="ECO:0000256" key="2">
    <source>
        <dbReference type="ARBA" id="ARBA00004162"/>
    </source>
</evidence>
<dbReference type="PANTHER" id="PTHR33909">
    <property type="entry name" value="SEC TRANSLOCON ACCESSORY COMPLEX SUBUNIT YAJC"/>
    <property type="match status" value="1"/>
</dbReference>
<keyword evidence="11" id="KW-0811">Translocation</keyword>
<dbReference type="EMBL" id="CP116805">
    <property type="protein sequence ID" value="WCL53118.1"/>
    <property type="molecule type" value="Genomic_DNA"/>
</dbReference>
<evidence type="ECO:0000256" key="1">
    <source>
        <dbReference type="ARBA" id="ARBA00002061"/>
    </source>
</evidence>
<evidence type="ECO:0000256" key="8">
    <source>
        <dbReference type="ARBA" id="ARBA00022692"/>
    </source>
</evidence>
<evidence type="ECO:0000256" key="3">
    <source>
        <dbReference type="ARBA" id="ARBA00006742"/>
    </source>
</evidence>
<gene>
    <name evidence="14" type="primary">yajC</name>
    <name evidence="14" type="ORF">PH603_11270</name>
</gene>
<evidence type="ECO:0000313" key="15">
    <source>
        <dbReference type="Proteomes" id="UP001217500"/>
    </source>
</evidence>
<dbReference type="Proteomes" id="UP001217500">
    <property type="component" value="Chromosome"/>
</dbReference>
<accession>A0AAE9XTL4</accession>
<dbReference type="KEGG" id="gso:PH603_11270"/>
<keyword evidence="12 13" id="KW-0472">Membrane</keyword>
<dbReference type="InterPro" id="IPR003849">
    <property type="entry name" value="Preprotein_translocase_YajC"/>
</dbReference>
<dbReference type="GO" id="GO:0015031">
    <property type="term" value="P:protein transport"/>
    <property type="evidence" value="ECO:0007669"/>
    <property type="project" value="UniProtKB-KW"/>
</dbReference>
<dbReference type="RefSeq" id="WP_289502630.1">
    <property type="nucleotide sequence ID" value="NZ_CP116805.1"/>
</dbReference>
<keyword evidence="15" id="KW-1185">Reference proteome</keyword>
<dbReference type="AlphaFoldDB" id="A0AAE9XTL4"/>
<evidence type="ECO:0000256" key="6">
    <source>
        <dbReference type="ARBA" id="ARBA00022448"/>
    </source>
</evidence>
<evidence type="ECO:0000256" key="13">
    <source>
        <dbReference type="SAM" id="Phobius"/>
    </source>
</evidence>
<protein>
    <recommendedName>
        <fullName evidence="5">Sec translocon accessory complex subunit YajC</fullName>
    </recommendedName>
</protein>
<dbReference type="Pfam" id="PF02699">
    <property type="entry name" value="YajC"/>
    <property type="match status" value="1"/>
</dbReference>
<comment type="subcellular location">
    <subcellularLocation>
        <location evidence="2">Cell membrane</location>
        <topology evidence="2">Single-pass membrane protein</topology>
    </subcellularLocation>
</comment>
<evidence type="ECO:0000256" key="4">
    <source>
        <dbReference type="ARBA" id="ARBA00011718"/>
    </source>
</evidence>
<dbReference type="NCBIfam" id="TIGR00739">
    <property type="entry name" value="yajC"/>
    <property type="match status" value="1"/>
</dbReference>
<evidence type="ECO:0000256" key="10">
    <source>
        <dbReference type="ARBA" id="ARBA00022989"/>
    </source>
</evidence>
<evidence type="ECO:0000313" key="14">
    <source>
        <dbReference type="EMBL" id="WCL53118.1"/>
    </source>
</evidence>
<evidence type="ECO:0000256" key="7">
    <source>
        <dbReference type="ARBA" id="ARBA00022475"/>
    </source>
</evidence>
<evidence type="ECO:0000256" key="9">
    <source>
        <dbReference type="ARBA" id="ARBA00022927"/>
    </source>
</evidence>
<evidence type="ECO:0000256" key="12">
    <source>
        <dbReference type="ARBA" id="ARBA00023136"/>
    </source>
</evidence>
<dbReference type="PANTHER" id="PTHR33909:SF1">
    <property type="entry name" value="SEC TRANSLOCON ACCESSORY COMPLEX SUBUNIT YAJC"/>
    <property type="match status" value="1"/>
</dbReference>
<comment type="function">
    <text evidence="1">The SecYEG-SecDF-YajC-YidC holo-translocon (HTL) protein secretase/insertase is a supercomplex required for protein secretion, insertion of proteins into membranes, and assembly of membrane protein complexes. While the SecYEG complex is essential for assembly of a number of proteins and complexes, the SecDF-YajC-YidC subcomplex facilitates these functions.</text>
</comment>
<feature type="transmembrane region" description="Helical" evidence="13">
    <location>
        <begin position="20"/>
        <end position="38"/>
    </location>
</feature>
<reference evidence="14" key="1">
    <citation type="submission" date="2023-01" db="EMBL/GenBank/DDBJ databases">
        <title>The genome sequence of Kordiimonadaceae bacterium 6D33.</title>
        <authorList>
            <person name="Liu Y."/>
        </authorList>
    </citation>
    <scope>NUCLEOTIDE SEQUENCE</scope>
    <source>
        <strain evidence="14">6D33</strain>
    </source>
</reference>
<keyword evidence="7" id="KW-1003">Cell membrane</keyword>
<keyword evidence="9" id="KW-0653">Protein transport</keyword>
<sequence>MFSTPAFADAAVAAQQPSIIESFLPLILIVVIFWFLVLRPQSKRMKEHREMVANVKRGDTVVTAGGLIGKVVRVKDDNELEVEISEGVKVRVVKSTLTEVRAKGEPAKTEE</sequence>
<name>A0AAE9XTL4_9PROT</name>
<dbReference type="GO" id="GO:0005886">
    <property type="term" value="C:plasma membrane"/>
    <property type="evidence" value="ECO:0007669"/>
    <property type="project" value="UniProtKB-SubCell"/>
</dbReference>
<proteinExistence type="inferred from homology"/>
<keyword evidence="6" id="KW-0813">Transport</keyword>
<comment type="subunit">
    <text evidence="4">Part of the SecDF-YidC-YajC translocase complex. The SecDF-YidC-YajC translocase forms a supercomplex with SecYEG, called the holo-translocon (HTL).</text>
</comment>
<evidence type="ECO:0000256" key="5">
    <source>
        <dbReference type="ARBA" id="ARBA00014962"/>
    </source>
</evidence>
<keyword evidence="10 13" id="KW-1133">Transmembrane helix</keyword>
<dbReference type="PRINTS" id="PR01853">
    <property type="entry name" value="YAJCTRNLCASE"/>
</dbReference>